<feature type="transmembrane region" description="Helical" evidence="9">
    <location>
        <begin position="64"/>
        <end position="87"/>
    </location>
</feature>
<feature type="transmembrane region" description="Helical" evidence="9">
    <location>
        <begin position="170"/>
        <end position="190"/>
    </location>
</feature>
<evidence type="ECO:0000256" key="4">
    <source>
        <dbReference type="ARBA" id="ARBA00022679"/>
    </source>
</evidence>
<keyword evidence="6 9" id="KW-1133">Transmembrane helix</keyword>
<evidence type="ECO:0000256" key="9">
    <source>
        <dbReference type="HAMAP-Rule" id="MF_01148"/>
    </source>
</evidence>
<dbReference type="InterPro" id="IPR003010">
    <property type="entry name" value="C-N_Hydrolase"/>
</dbReference>
<dbReference type="InterPro" id="IPR045378">
    <property type="entry name" value="LNT_N"/>
</dbReference>
<comment type="similarity">
    <text evidence="2 9">Belongs to the CN hydrolase family. Apolipoprotein N-acyltransferase subfamily.</text>
</comment>
<evidence type="ECO:0000313" key="12">
    <source>
        <dbReference type="Proteomes" id="UP001193680"/>
    </source>
</evidence>
<dbReference type="InterPro" id="IPR004563">
    <property type="entry name" value="Apolipo_AcylTrfase"/>
</dbReference>
<dbReference type="PANTHER" id="PTHR38686">
    <property type="entry name" value="APOLIPOPROTEIN N-ACYLTRANSFERASE"/>
    <property type="match status" value="1"/>
</dbReference>
<dbReference type="EC" id="2.3.1.269" evidence="9"/>
<feature type="transmembrane region" description="Helical" evidence="9">
    <location>
        <begin position="35"/>
        <end position="52"/>
    </location>
</feature>
<dbReference type="Pfam" id="PF20154">
    <property type="entry name" value="LNT_N"/>
    <property type="match status" value="1"/>
</dbReference>
<keyword evidence="4 9" id="KW-0808">Transferase</keyword>
<gene>
    <name evidence="9 11" type="primary">lnt</name>
    <name evidence="11" type="ORF">H8792_009675</name>
</gene>
<comment type="function">
    <text evidence="9">Catalyzes the phospholipid dependent N-acylation of the N-terminal cysteine of apolipoprotein, the last step in lipoprotein maturation.</text>
</comment>
<feature type="transmembrane region" description="Helical" evidence="9">
    <location>
        <begin position="479"/>
        <end position="497"/>
    </location>
</feature>
<dbReference type="SUPFAM" id="SSF56317">
    <property type="entry name" value="Carbon-nitrogen hydrolase"/>
    <property type="match status" value="1"/>
</dbReference>
<feature type="transmembrane region" description="Helical" evidence="9">
    <location>
        <begin position="93"/>
        <end position="116"/>
    </location>
</feature>
<dbReference type="NCBIfam" id="TIGR00546">
    <property type="entry name" value="lnt"/>
    <property type="match status" value="1"/>
</dbReference>
<dbReference type="InterPro" id="IPR036526">
    <property type="entry name" value="C-N_Hydrolase_sf"/>
</dbReference>
<dbReference type="RefSeq" id="WP_185978754.1">
    <property type="nucleotide sequence ID" value="NZ_JACBGI020000022.1"/>
</dbReference>
<evidence type="ECO:0000259" key="10">
    <source>
        <dbReference type="PROSITE" id="PS50263"/>
    </source>
</evidence>
<reference evidence="11 12" key="1">
    <citation type="submission" date="2020-06" db="EMBL/GenBank/DDBJ databases">
        <authorList>
            <person name="Scott K."/>
        </authorList>
    </citation>
    <scope>NUCLEOTIDE SEQUENCE [LARGE SCALE GENOMIC DNA]</scope>
    <source>
        <strain evidence="11 12">HH1</strain>
    </source>
</reference>
<feature type="transmembrane region" description="Helical" evidence="9">
    <location>
        <begin position="195"/>
        <end position="213"/>
    </location>
</feature>
<dbReference type="PANTHER" id="PTHR38686:SF1">
    <property type="entry name" value="APOLIPOPROTEIN N-ACYLTRANSFERASE"/>
    <property type="match status" value="1"/>
</dbReference>
<dbReference type="HAMAP" id="MF_01148">
    <property type="entry name" value="Lnt"/>
    <property type="match status" value="1"/>
</dbReference>
<protein>
    <recommendedName>
        <fullName evidence="9">Apolipoprotein N-acyltransferase</fullName>
        <shortName evidence="9">ALP N-acyltransferase</shortName>
        <ecNumber evidence="9">2.3.1.269</ecNumber>
    </recommendedName>
</protein>
<feature type="transmembrane region" description="Helical" evidence="9">
    <location>
        <begin position="128"/>
        <end position="150"/>
    </location>
</feature>
<proteinExistence type="inferred from homology"/>
<dbReference type="Gene3D" id="3.60.110.10">
    <property type="entry name" value="Carbon-nitrogen hydrolase"/>
    <property type="match status" value="1"/>
</dbReference>
<feature type="domain" description="CN hydrolase" evidence="10">
    <location>
        <begin position="231"/>
        <end position="469"/>
    </location>
</feature>
<dbReference type="CDD" id="cd07571">
    <property type="entry name" value="ALP_N-acyl_transferase"/>
    <property type="match status" value="1"/>
</dbReference>
<evidence type="ECO:0000256" key="7">
    <source>
        <dbReference type="ARBA" id="ARBA00023136"/>
    </source>
</evidence>
<keyword evidence="3 9" id="KW-1003">Cell membrane</keyword>
<dbReference type="Proteomes" id="UP001193680">
    <property type="component" value="Unassembled WGS sequence"/>
</dbReference>
<evidence type="ECO:0000313" key="11">
    <source>
        <dbReference type="EMBL" id="MBF6058609.1"/>
    </source>
</evidence>
<accession>A0ABS0BXW4</accession>
<name>A0ABS0BXW4_9GAMM</name>
<evidence type="ECO:0000256" key="1">
    <source>
        <dbReference type="ARBA" id="ARBA00004651"/>
    </source>
</evidence>
<comment type="caution">
    <text evidence="11">The sequence shown here is derived from an EMBL/GenBank/DDBJ whole genome shotgun (WGS) entry which is preliminary data.</text>
</comment>
<evidence type="ECO:0000256" key="3">
    <source>
        <dbReference type="ARBA" id="ARBA00022475"/>
    </source>
</evidence>
<comment type="catalytic activity">
    <reaction evidence="9">
        <text>N-terminal S-1,2-diacyl-sn-glyceryl-L-cysteinyl-[lipoprotein] + a glycerophospholipid = N-acyl-S-1,2-diacyl-sn-glyceryl-L-cysteinyl-[lipoprotein] + a 2-acyl-sn-glycero-3-phospholipid + H(+)</text>
        <dbReference type="Rhea" id="RHEA:48228"/>
        <dbReference type="Rhea" id="RHEA-COMP:14681"/>
        <dbReference type="Rhea" id="RHEA-COMP:14684"/>
        <dbReference type="ChEBI" id="CHEBI:15378"/>
        <dbReference type="ChEBI" id="CHEBI:136912"/>
        <dbReference type="ChEBI" id="CHEBI:140656"/>
        <dbReference type="ChEBI" id="CHEBI:140657"/>
        <dbReference type="ChEBI" id="CHEBI:140660"/>
        <dbReference type="EC" id="2.3.1.269"/>
    </reaction>
</comment>
<evidence type="ECO:0000256" key="2">
    <source>
        <dbReference type="ARBA" id="ARBA00010065"/>
    </source>
</evidence>
<sequence length="507" mass="57339">MRFFRAIKDLAVPGKIHLFALLLGGLGVLSFAPFFLSPLMLFSLLGLFWLWLKADAPRQGFKIGLWFGLGLFGFGVSWLFSSIYFYSSVWLPLAVILTFGFVFYLALFSALAGWLACRLRTADTYWNLLLVFPLVWMLGELLRGSVFGGYPFLLVGVSHLHTWVDGYAPLLGVWGVSLAVAMSASVLLLLVKKQAWVTSALVMGLVWFGGLALQQVQWVKPLGKPIDIALLQGNVPQERKWLAEEFMPTLKTYVGMTRLNLDAQVIVWPETAIPAYYKIVEKGALFSFIKDAQILNADVLIGVIDSAPQSNDYYNALINVHKPEDRYYKHHLVPFSEYFPFNDAFKFLSHLFDIPYATFTAGNDEPKPMELGGQKAGLSICFEMAFGEELARQLPEAKYLITVSNDAWFAHTFEPAQQLQDVQMRALELGREIARSTNTGYTAIVDVKGRIKQQIPAYQTGFLRGMIQPYDGMTFYAQWKWWPIMTILGLMLLALLWRKRLEAKQES</sequence>
<evidence type="ECO:0000256" key="8">
    <source>
        <dbReference type="ARBA" id="ARBA00023315"/>
    </source>
</evidence>
<reference evidence="11 12" key="2">
    <citation type="submission" date="2020-11" db="EMBL/GenBank/DDBJ databases">
        <title>Sulfur oxidizing isolate from Hospital Hole Sinkhole.</title>
        <authorList>
            <person name="Scott K.M."/>
        </authorList>
    </citation>
    <scope>NUCLEOTIDE SEQUENCE [LARGE SCALE GENOMIC DNA]</scope>
    <source>
        <strain evidence="11 12">HH1</strain>
    </source>
</reference>
<evidence type="ECO:0000256" key="5">
    <source>
        <dbReference type="ARBA" id="ARBA00022692"/>
    </source>
</evidence>
<dbReference type="Pfam" id="PF00795">
    <property type="entry name" value="CN_hydrolase"/>
    <property type="match status" value="1"/>
</dbReference>
<keyword evidence="5 9" id="KW-0812">Transmembrane</keyword>
<keyword evidence="7 9" id="KW-0472">Membrane</keyword>
<dbReference type="PROSITE" id="PS50263">
    <property type="entry name" value="CN_HYDROLASE"/>
    <property type="match status" value="1"/>
</dbReference>
<keyword evidence="12" id="KW-1185">Reference proteome</keyword>
<comment type="subcellular location">
    <subcellularLocation>
        <location evidence="1 9">Cell membrane</location>
        <topology evidence="1 9">Multi-pass membrane protein</topology>
    </subcellularLocation>
</comment>
<dbReference type="EMBL" id="JACBGI020000022">
    <property type="protein sequence ID" value="MBF6058609.1"/>
    <property type="molecule type" value="Genomic_DNA"/>
</dbReference>
<organism evidence="11 12">
    <name type="scientific">Thiomicrorhabdus heinhorstiae</name>
    <dbReference type="NCBI Taxonomy" id="2748010"/>
    <lineage>
        <taxon>Bacteria</taxon>
        <taxon>Pseudomonadati</taxon>
        <taxon>Pseudomonadota</taxon>
        <taxon>Gammaproteobacteria</taxon>
        <taxon>Thiotrichales</taxon>
        <taxon>Piscirickettsiaceae</taxon>
        <taxon>Thiomicrorhabdus</taxon>
    </lineage>
</organism>
<keyword evidence="8 9" id="KW-0012">Acyltransferase</keyword>
<comment type="pathway">
    <text evidence="9">Protein modification; lipoprotein biosynthesis (N-acyl transfer).</text>
</comment>
<evidence type="ECO:0000256" key="6">
    <source>
        <dbReference type="ARBA" id="ARBA00022989"/>
    </source>
</evidence>